<dbReference type="FunFam" id="4.10.80.40:FF:000003">
    <property type="entry name" value="Fumarate reductase flavoprotein subunit"/>
    <property type="match status" value="1"/>
</dbReference>
<keyword evidence="10" id="KW-0472">Membrane</keyword>
<evidence type="ECO:0000256" key="8">
    <source>
        <dbReference type="ARBA" id="ARBA00022982"/>
    </source>
</evidence>
<dbReference type="InterPro" id="IPR014006">
    <property type="entry name" value="Succ_Dhase_FrdA_Gneg"/>
</dbReference>
<dbReference type="Gene3D" id="3.50.50.60">
    <property type="entry name" value="FAD/NAD(P)-binding domain"/>
    <property type="match status" value="1"/>
</dbReference>
<dbReference type="GO" id="GO:0009061">
    <property type="term" value="P:anaerobic respiration"/>
    <property type="evidence" value="ECO:0007669"/>
    <property type="project" value="TreeGrafter"/>
</dbReference>
<protein>
    <recommendedName>
        <fullName evidence="4">succinate dehydrogenase</fullName>
        <ecNumber evidence="4">1.3.5.1</ecNumber>
    </recommendedName>
</protein>
<dbReference type="Pfam" id="PF02910">
    <property type="entry name" value="Succ_DH_flav_C"/>
    <property type="match status" value="1"/>
</dbReference>
<keyword evidence="5" id="KW-0813">Transport</keyword>
<dbReference type="InterPro" id="IPR027477">
    <property type="entry name" value="Succ_DH/fumarate_Rdtase_cat_sf"/>
</dbReference>
<dbReference type="SUPFAM" id="SSF56425">
    <property type="entry name" value="Succinate dehydrogenase/fumarate reductase flavoprotein, catalytic domain"/>
    <property type="match status" value="1"/>
</dbReference>
<gene>
    <name evidence="13" type="ORF">MNBD_NITROSPIRAE01-303</name>
</gene>
<evidence type="ECO:0000259" key="11">
    <source>
        <dbReference type="Pfam" id="PF00890"/>
    </source>
</evidence>
<comment type="cofactor">
    <cofactor evidence="1">
        <name>FAD</name>
        <dbReference type="ChEBI" id="CHEBI:57692"/>
    </cofactor>
</comment>
<dbReference type="Gene3D" id="4.10.80.40">
    <property type="entry name" value="succinate dehydrogenase protein domain"/>
    <property type="match status" value="1"/>
</dbReference>
<evidence type="ECO:0000259" key="12">
    <source>
        <dbReference type="Pfam" id="PF02910"/>
    </source>
</evidence>
<dbReference type="GO" id="GO:0022900">
    <property type="term" value="P:electron transport chain"/>
    <property type="evidence" value="ECO:0007669"/>
    <property type="project" value="InterPro"/>
</dbReference>
<dbReference type="InterPro" id="IPR003952">
    <property type="entry name" value="FRD_SDH_FAD_BS"/>
</dbReference>
<evidence type="ECO:0000256" key="4">
    <source>
        <dbReference type="ARBA" id="ARBA00012792"/>
    </source>
</evidence>
<evidence type="ECO:0000256" key="6">
    <source>
        <dbReference type="ARBA" id="ARBA00022630"/>
    </source>
</evidence>
<dbReference type="PRINTS" id="PR00368">
    <property type="entry name" value="FADPNR"/>
</dbReference>
<dbReference type="InterPro" id="IPR003953">
    <property type="entry name" value="FAD-dep_OxRdtase_2_FAD-bd"/>
</dbReference>
<keyword evidence="7" id="KW-0274">FAD</keyword>
<dbReference type="FunFam" id="3.90.700.10:FF:000001">
    <property type="entry name" value="Mitochondrial succinate dehydrogenase flavoprotein subunit"/>
    <property type="match status" value="1"/>
</dbReference>
<organism evidence="13">
    <name type="scientific">hydrothermal vent metagenome</name>
    <dbReference type="NCBI Taxonomy" id="652676"/>
    <lineage>
        <taxon>unclassified sequences</taxon>
        <taxon>metagenomes</taxon>
        <taxon>ecological metagenomes</taxon>
    </lineage>
</organism>
<dbReference type="EC" id="1.3.5.1" evidence="4"/>
<feature type="domain" description="FAD-dependent oxidoreductase 2 FAD-binding" evidence="11">
    <location>
        <begin position="5"/>
        <end position="376"/>
    </location>
</feature>
<evidence type="ECO:0000256" key="7">
    <source>
        <dbReference type="ARBA" id="ARBA00022827"/>
    </source>
</evidence>
<feature type="domain" description="Fumarate reductase/succinate dehydrogenase flavoprotein-like C-terminal" evidence="12">
    <location>
        <begin position="430"/>
        <end position="555"/>
    </location>
</feature>
<dbReference type="GO" id="GO:0050660">
    <property type="term" value="F:flavin adenine dinucleotide binding"/>
    <property type="evidence" value="ECO:0007669"/>
    <property type="project" value="InterPro"/>
</dbReference>
<evidence type="ECO:0000313" key="13">
    <source>
        <dbReference type="EMBL" id="VAX25777.1"/>
    </source>
</evidence>
<dbReference type="AlphaFoldDB" id="A0A3B1DAV1"/>
<keyword evidence="9 13" id="KW-0560">Oxidoreductase</keyword>
<dbReference type="PROSITE" id="PS00504">
    <property type="entry name" value="FRD_SDH_FAD_BINDING"/>
    <property type="match status" value="1"/>
</dbReference>
<evidence type="ECO:0000256" key="5">
    <source>
        <dbReference type="ARBA" id="ARBA00022448"/>
    </source>
</evidence>
<dbReference type="InterPro" id="IPR036188">
    <property type="entry name" value="FAD/NAD-bd_sf"/>
</dbReference>
<reference evidence="13" key="1">
    <citation type="submission" date="2018-06" db="EMBL/GenBank/DDBJ databases">
        <authorList>
            <person name="Zhirakovskaya E."/>
        </authorList>
    </citation>
    <scope>NUCLEOTIDE SEQUENCE</scope>
</reference>
<comment type="similarity">
    <text evidence="3">Belongs to the FAD-dependent oxidoreductase 2 family. FRD/SDH subfamily.</text>
</comment>
<evidence type="ECO:0000256" key="10">
    <source>
        <dbReference type="ARBA" id="ARBA00023136"/>
    </source>
</evidence>
<keyword evidence="8" id="KW-0249">Electron transport</keyword>
<dbReference type="Gene3D" id="3.90.700.10">
    <property type="entry name" value="Succinate dehydrogenase/fumarate reductase flavoprotein, catalytic domain"/>
    <property type="match status" value="1"/>
</dbReference>
<dbReference type="EMBL" id="UOGF01000002">
    <property type="protein sequence ID" value="VAX25777.1"/>
    <property type="molecule type" value="Genomic_DNA"/>
</dbReference>
<dbReference type="InterPro" id="IPR030664">
    <property type="entry name" value="SdhA/FrdA/AprA"/>
</dbReference>
<sequence length="555" mass="60741">MIVHDVLIVGAGLAGMRAAIAIPSHLNVGIISKVHPVRSHSVAAEGGINAAIHPDDHWEDHMYDTVKGSDWLGDQDAIEILCKSAPEDIMTLEKMGALFSRTAEGRIAQRNFGGLGFARTCYVADRTGHALVHLLYERLVKSDAKVYEEWYVTSLIVEEGVCCGVIALNLFTGALEEIRAKAVILATGGYGRVYLISTNGLINTGDGMAMAYEAGVPLQDLEFVQFHPTTLKSTGILITEGARGEGGYLFNARGERFMEKYAPDAMELACRDVVSRAEFEEIIAGRGVDGCVMLDLRHLGKKQIMEKLPQIWELSLTYAGVDPIEAPIPITPGVHYSMGGIPTNINCETPMPGLFAAGECASASVHGANRLGGNALMETIVFGRRAGEYAAQYAETHEIKSISNQHLKSQAKRIETLISQQDGEKIGSIREEIGKTMAEHFGISRTQERMENGKKKLAAIRTRIPNISLQDKGKIFNLELVEALQLQSIMDLAEVLAAGASVRLESRGAHSRPDYPKRDDENWMKHTLAYKSEEGPRLKYKPVTITTIPPAERKY</sequence>
<dbReference type="Pfam" id="PF00890">
    <property type="entry name" value="FAD_binding_2"/>
    <property type="match status" value="1"/>
</dbReference>
<accession>A0A3B1DAV1</accession>
<dbReference type="PIRSF" id="PIRSF000171">
    <property type="entry name" value="SDHA_APRA_LASPO"/>
    <property type="match status" value="1"/>
</dbReference>
<dbReference type="SUPFAM" id="SSF46977">
    <property type="entry name" value="Succinate dehydrogenase/fumarate reductase flavoprotein C-terminal domain"/>
    <property type="match status" value="1"/>
</dbReference>
<dbReference type="InterPro" id="IPR015939">
    <property type="entry name" value="Fum_Rdtase/Succ_DH_flav-like_C"/>
</dbReference>
<evidence type="ECO:0000256" key="3">
    <source>
        <dbReference type="ARBA" id="ARBA00008040"/>
    </source>
</evidence>
<dbReference type="GO" id="GO:0009055">
    <property type="term" value="F:electron transfer activity"/>
    <property type="evidence" value="ECO:0007669"/>
    <property type="project" value="TreeGrafter"/>
</dbReference>
<dbReference type="GO" id="GO:0005886">
    <property type="term" value="C:plasma membrane"/>
    <property type="evidence" value="ECO:0007669"/>
    <property type="project" value="TreeGrafter"/>
</dbReference>
<name>A0A3B1DAV1_9ZZZZ</name>
<evidence type="ECO:0000256" key="1">
    <source>
        <dbReference type="ARBA" id="ARBA00001974"/>
    </source>
</evidence>
<dbReference type="PANTHER" id="PTHR11632">
    <property type="entry name" value="SUCCINATE DEHYDROGENASE 2 FLAVOPROTEIN SUBUNIT"/>
    <property type="match status" value="1"/>
</dbReference>
<comment type="subcellular location">
    <subcellularLocation>
        <location evidence="2">Membrane</location>
        <topology evidence="2">Peripheral membrane protein</topology>
    </subcellularLocation>
</comment>
<dbReference type="NCBIfam" id="TIGR01812">
    <property type="entry name" value="sdhA_frdA_Gneg"/>
    <property type="match status" value="1"/>
</dbReference>
<keyword evidence="6" id="KW-0285">Flavoprotein</keyword>
<dbReference type="GO" id="GO:0008177">
    <property type="term" value="F:succinate dehydrogenase (quinone) activity"/>
    <property type="evidence" value="ECO:0007669"/>
    <property type="project" value="UniProtKB-EC"/>
</dbReference>
<evidence type="ECO:0000256" key="9">
    <source>
        <dbReference type="ARBA" id="ARBA00023002"/>
    </source>
</evidence>
<evidence type="ECO:0000256" key="2">
    <source>
        <dbReference type="ARBA" id="ARBA00004170"/>
    </source>
</evidence>
<dbReference type="SUPFAM" id="SSF51905">
    <property type="entry name" value="FAD/NAD(P)-binding domain"/>
    <property type="match status" value="1"/>
</dbReference>
<dbReference type="InterPro" id="IPR037099">
    <property type="entry name" value="Fum_R/Succ_DH_flav-like_C_sf"/>
</dbReference>
<dbReference type="PANTHER" id="PTHR11632:SF51">
    <property type="entry name" value="SUCCINATE DEHYDROGENASE [UBIQUINONE] FLAVOPROTEIN SUBUNIT, MITOCHONDRIAL"/>
    <property type="match status" value="1"/>
</dbReference>
<dbReference type="Gene3D" id="1.20.58.100">
    <property type="entry name" value="Fumarate reductase/succinate dehydrogenase flavoprotein-like, C-terminal domain"/>
    <property type="match status" value="1"/>
</dbReference>
<dbReference type="FunFam" id="1.20.58.100:FF:000001">
    <property type="entry name" value="Succinate dehydrogenase flavoprotein subunit (SdhA)"/>
    <property type="match status" value="1"/>
</dbReference>
<proteinExistence type="inferred from homology"/>